<dbReference type="Pfam" id="PF13853">
    <property type="entry name" value="7tm_4"/>
    <property type="match status" value="1"/>
</dbReference>
<keyword evidence="2" id="KW-1003">Cell membrane</keyword>
<comment type="subcellular location">
    <subcellularLocation>
        <location evidence="1">Cell membrane</location>
        <topology evidence="1">Multi-pass membrane protein</topology>
    </subcellularLocation>
</comment>
<dbReference type="InterPro" id="IPR017452">
    <property type="entry name" value="GPCR_Rhodpsn_7TM"/>
</dbReference>
<feature type="transmembrane region" description="Helical" evidence="13">
    <location>
        <begin position="284"/>
        <end position="306"/>
    </location>
</feature>
<protein>
    <submittedName>
        <fullName evidence="16">Olfactory receptor 7G1-like</fullName>
    </submittedName>
</protein>
<sequence>MAVPYPPQRRIQNHEEVLKYNESGTHQETICFILFLPYLLYRFTNNIKFKNQTSVSEFLLLGLTDDPELQPLIFNLFLIIYLVTILGNLLIILAISSDSHLHTPMYFFLSNLSFTDICISTTTIPKMLVNIHTQDQRISYTGCFSQLCFALIFGCLENCLLVVMAYDRYAAICHPLRYTVIMHPYLCFLLVVLSLLMGIVHGLLHSLVALPLSFCTNMEIPHFFCELAQIIKLACSDTFINAMLIYSAGNIVFGVPLIGIIFSYVKIVSCVLRMPSVGGRYKAFSTCGSQLFVVSFFYGTGFGVYLSSTFSKSSNKNAVASVMYIVIPQVMNPFIYSLRNKEMKTALKSLITWKPFVMERYLKVPLPRPAGPTGPAALHLALLLARTTESKWPPDGPGLASLATSAQRVKPAGAESTHPATPLPTCSLSRLLPRPNQLRLAELPGAAWRRQGAGADPHRAAAPAVGR</sequence>
<dbReference type="Proteomes" id="UP000694906">
    <property type="component" value="Unplaced"/>
</dbReference>
<feature type="transmembrane region" description="Helical" evidence="13">
    <location>
        <begin position="251"/>
        <end position="272"/>
    </location>
</feature>
<gene>
    <name evidence="16" type="primary">LOC101725313</name>
</gene>
<evidence type="ECO:0000256" key="9">
    <source>
        <dbReference type="ARBA" id="ARBA00023170"/>
    </source>
</evidence>
<evidence type="ECO:0000256" key="11">
    <source>
        <dbReference type="RuleBase" id="RU000688"/>
    </source>
</evidence>
<feature type="transmembrane region" description="Helical" evidence="13">
    <location>
        <begin position="318"/>
        <end position="338"/>
    </location>
</feature>
<reference evidence="16" key="1">
    <citation type="submission" date="2025-08" db="UniProtKB">
        <authorList>
            <consortium name="RefSeq"/>
        </authorList>
    </citation>
    <scope>IDENTIFICATION</scope>
</reference>
<evidence type="ECO:0000259" key="14">
    <source>
        <dbReference type="PROSITE" id="PS50262"/>
    </source>
</evidence>
<feature type="transmembrane region" description="Helical" evidence="13">
    <location>
        <begin position="72"/>
        <end position="93"/>
    </location>
</feature>
<evidence type="ECO:0000256" key="6">
    <source>
        <dbReference type="ARBA" id="ARBA00022989"/>
    </source>
</evidence>
<evidence type="ECO:0000256" key="13">
    <source>
        <dbReference type="SAM" id="Phobius"/>
    </source>
</evidence>
<evidence type="ECO:0000256" key="4">
    <source>
        <dbReference type="ARBA" id="ARBA00022692"/>
    </source>
</evidence>
<keyword evidence="6 13" id="KW-1133">Transmembrane helix</keyword>
<proteinExistence type="inferred from homology"/>
<keyword evidence="15" id="KW-1185">Reference proteome</keyword>
<evidence type="ECO:0000256" key="7">
    <source>
        <dbReference type="ARBA" id="ARBA00023040"/>
    </source>
</evidence>
<evidence type="ECO:0000256" key="2">
    <source>
        <dbReference type="ARBA" id="ARBA00022475"/>
    </source>
</evidence>
<keyword evidence="7 11" id="KW-0297">G-protein coupled receptor</keyword>
<feature type="domain" description="G-protein coupled receptors family 1 profile" evidence="14">
    <location>
        <begin position="87"/>
        <end position="336"/>
    </location>
</feature>
<keyword evidence="3" id="KW-0716">Sensory transduction</keyword>
<evidence type="ECO:0000313" key="15">
    <source>
        <dbReference type="Proteomes" id="UP000694906"/>
    </source>
</evidence>
<name>A0AAX6SIS7_HETGA</name>
<evidence type="ECO:0000256" key="1">
    <source>
        <dbReference type="ARBA" id="ARBA00004651"/>
    </source>
</evidence>
<keyword evidence="10 11" id="KW-0807">Transducer</keyword>
<feature type="transmembrane region" description="Helical" evidence="13">
    <location>
        <begin position="144"/>
        <end position="164"/>
    </location>
</feature>
<dbReference type="PROSITE" id="PS50262">
    <property type="entry name" value="G_PROTEIN_RECEP_F1_2"/>
    <property type="match status" value="1"/>
</dbReference>
<accession>A0AAX6SIS7</accession>
<dbReference type="SUPFAM" id="SSF81321">
    <property type="entry name" value="Family A G protein-coupled receptor-like"/>
    <property type="match status" value="1"/>
</dbReference>
<dbReference type="Gene3D" id="1.20.1070.10">
    <property type="entry name" value="Rhodopsin 7-helix transmembrane proteins"/>
    <property type="match status" value="1"/>
</dbReference>
<dbReference type="InterPro" id="IPR000725">
    <property type="entry name" value="Olfact_rcpt"/>
</dbReference>
<dbReference type="AlphaFoldDB" id="A0AAX6SIS7"/>
<dbReference type="GO" id="GO:0004984">
    <property type="term" value="F:olfactory receptor activity"/>
    <property type="evidence" value="ECO:0007669"/>
    <property type="project" value="InterPro"/>
</dbReference>
<dbReference type="CDD" id="cd15234">
    <property type="entry name" value="7tmA_OR7-like"/>
    <property type="match status" value="1"/>
</dbReference>
<dbReference type="FunFam" id="1.20.1070.10:FF:000009">
    <property type="entry name" value="Olfactory receptor"/>
    <property type="match status" value="1"/>
</dbReference>
<keyword evidence="4 11" id="KW-0812">Transmembrane</keyword>
<keyword evidence="8 13" id="KW-0472">Membrane</keyword>
<evidence type="ECO:0000256" key="8">
    <source>
        <dbReference type="ARBA" id="ARBA00023136"/>
    </source>
</evidence>
<dbReference type="PRINTS" id="PR00245">
    <property type="entry name" value="OLFACTORYR"/>
</dbReference>
<evidence type="ECO:0000256" key="12">
    <source>
        <dbReference type="SAM" id="MobiDB-lite"/>
    </source>
</evidence>
<keyword evidence="5" id="KW-0552">Olfaction</keyword>
<dbReference type="GeneID" id="101725313"/>
<keyword evidence="9 11" id="KW-0675">Receptor</keyword>
<dbReference type="PRINTS" id="PR00237">
    <property type="entry name" value="GPCRRHODOPSN"/>
</dbReference>
<dbReference type="GO" id="GO:0004930">
    <property type="term" value="F:G protein-coupled receptor activity"/>
    <property type="evidence" value="ECO:0007669"/>
    <property type="project" value="UniProtKB-KW"/>
</dbReference>
<organism evidence="15 16">
    <name type="scientific">Heterocephalus glaber</name>
    <name type="common">Naked mole rat</name>
    <dbReference type="NCBI Taxonomy" id="10181"/>
    <lineage>
        <taxon>Eukaryota</taxon>
        <taxon>Metazoa</taxon>
        <taxon>Chordata</taxon>
        <taxon>Craniata</taxon>
        <taxon>Vertebrata</taxon>
        <taxon>Euteleostomi</taxon>
        <taxon>Mammalia</taxon>
        <taxon>Eutheria</taxon>
        <taxon>Euarchontoglires</taxon>
        <taxon>Glires</taxon>
        <taxon>Rodentia</taxon>
        <taxon>Hystricomorpha</taxon>
        <taxon>Bathyergidae</taxon>
        <taxon>Heterocephalus</taxon>
    </lineage>
</organism>
<feature type="region of interest" description="Disordered" evidence="12">
    <location>
        <begin position="392"/>
        <end position="424"/>
    </location>
</feature>
<dbReference type="InterPro" id="IPR000276">
    <property type="entry name" value="GPCR_Rhodpsn"/>
</dbReference>
<dbReference type="PROSITE" id="PS00237">
    <property type="entry name" value="G_PROTEIN_RECEP_F1_1"/>
    <property type="match status" value="1"/>
</dbReference>
<evidence type="ECO:0000256" key="3">
    <source>
        <dbReference type="ARBA" id="ARBA00022606"/>
    </source>
</evidence>
<comment type="similarity">
    <text evidence="11">Belongs to the G-protein coupled receptor 1 family.</text>
</comment>
<evidence type="ECO:0000256" key="10">
    <source>
        <dbReference type="ARBA" id="ARBA00023224"/>
    </source>
</evidence>
<dbReference type="GO" id="GO:0005886">
    <property type="term" value="C:plasma membrane"/>
    <property type="evidence" value="ECO:0007669"/>
    <property type="project" value="UniProtKB-SubCell"/>
</dbReference>
<dbReference type="PANTHER" id="PTHR48001">
    <property type="entry name" value="OLFACTORY RECEPTOR"/>
    <property type="match status" value="1"/>
</dbReference>
<evidence type="ECO:0000256" key="5">
    <source>
        <dbReference type="ARBA" id="ARBA00022725"/>
    </source>
</evidence>
<evidence type="ECO:0000313" key="16">
    <source>
        <dbReference type="RefSeq" id="XP_021107755.1"/>
    </source>
</evidence>
<feature type="transmembrane region" description="Helical" evidence="13">
    <location>
        <begin position="185"/>
        <end position="204"/>
    </location>
</feature>
<dbReference type="RefSeq" id="XP_021107755.1">
    <property type="nucleotide sequence ID" value="XM_021252096.1"/>
</dbReference>